<accession>A0AAV0PSU9</accession>
<reference evidence="2" key="1">
    <citation type="submission" date="2022-08" db="EMBL/GenBank/DDBJ databases">
        <authorList>
            <person name="Gutierrez-Valencia J."/>
        </authorList>
    </citation>
    <scope>NUCLEOTIDE SEQUENCE</scope>
</reference>
<dbReference type="EMBL" id="CAMGYJ010000009">
    <property type="protein sequence ID" value="CAI0474040.1"/>
    <property type="molecule type" value="Genomic_DNA"/>
</dbReference>
<comment type="caution">
    <text evidence="2">The sequence shown here is derived from an EMBL/GenBank/DDBJ whole genome shotgun (WGS) entry which is preliminary data.</text>
</comment>
<proteinExistence type="predicted"/>
<evidence type="ECO:0000256" key="1">
    <source>
        <dbReference type="SAM" id="Coils"/>
    </source>
</evidence>
<keyword evidence="3" id="KW-1185">Reference proteome</keyword>
<keyword evidence="1" id="KW-0175">Coiled coil</keyword>
<organism evidence="2 3">
    <name type="scientific">Linum tenue</name>
    <dbReference type="NCBI Taxonomy" id="586396"/>
    <lineage>
        <taxon>Eukaryota</taxon>
        <taxon>Viridiplantae</taxon>
        <taxon>Streptophyta</taxon>
        <taxon>Embryophyta</taxon>
        <taxon>Tracheophyta</taxon>
        <taxon>Spermatophyta</taxon>
        <taxon>Magnoliopsida</taxon>
        <taxon>eudicotyledons</taxon>
        <taxon>Gunneridae</taxon>
        <taxon>Pentapetalae</taxon>
        <taxon>rosids</taxon>
        <taxon>fabids</taxon>
        <taxon>Malpighiales</taxon>
        <taxon>Linaceae</taxon>
        <taxon>Linum</taxon>
    </lineage>
</organism>
<dbReference type="AlphaFoldDB" id="A0AAV0PSU9"/>
<evidence type="ECO:0000313" key="3">
    <source>
        <dbReference type="Proteomes" id="UP001154282"/>
    </source>
</evidence>
<evidence type="ECO:0000313" key="2">
    <source>
        <dbReference type="EMBL" id="CAI0474040.1"/>
    </source>
</evidence>
<sequence length="90" mass="10476">MIVREWITESLSFLLRYGFHRYEFAAWESYEDKMMKKRDEEIQKLKDGSDRESLTAEAIVADLRQDIAEKNAQLEAAYKEIAALKASVGE</sequence>
<feature type="coiled-coil region" evidence="1">
    <location>
        <begin position="60"/>
        <end position="87"/>
    </location>
</feature>
<dbReference type="Proteomes" id="UP001154282">
    <property type="component" value="Unassembled WGS sequence"/>
</dbReference>
<protein>
    <submittedName>
        <fullName evidence="2">Uncharacterized protein</fullName>
    </submittedName>
</protein>
<gene>
    <name evidence="2" type="ORF">LITE_LOCUS39876</name>
</gene>
<name>A0AAV0PSU9_9ROSI</name>